<feature type="compositionally biased region" description="Low complexity" evidence="1">
    <location>
        <begin position="1"/>
        <end position="13"/>
    </location>
</feature>
<evidence type="ECO:0000313" key="2">
    <source>
        <dbReference type="EMBL" id="SEG92461.1"/>
    </source>
</evidence>
<evidence type="ECO:0000256" key="1">
    <source>
        <dbReference type="SAM" id="MobiDB-lite"/>
    </source>
</evidence>
<sequence>MEAWNDALDADPSSPAPQPANNPWVTRNGDFSDDPPF</sequence>
<organism evidence="2 3">
    <name type="scientific">Thermomonospora echinospora</name>
    <dbReference type="NCBI Taxonomy" id="1992"/>
    <lineage>
        <taxon>Bacteria</taxon>
        <taxon>Bacillati</taxon>
        <taxon>Actinomycetota</taxon>
        <taxon>Actinomycetes</taxon>
        <taxon>Streptosporangiales</taxon>
        <taxon>Thermomonosporaceae</taxon>
        <taxon>Thermomonospora</taxon>
    </lineage>
</organism>
<dbReference type="Proteomes" id="UP000236723">
    <property type="component" value="Unassembled WGS sequence"/>
</dbReference>
<keyword evidence="3" id="KW-1185">Reference proteome</keyword>
<name>A0A1H6E598_9ACTN</name>
<accession>A0A1H6E598</accession>
<reference evidence="3" key="1">
    <citation type="submission" date="2016-10" db="EMBL/GenBank/DDBJ databases">
        <authorList>
            <person name="Varghese N."/>
            <person name="Submissions S."/>
        </authorList>
    </citation>
    <scope>NUCLEOTIDE SEQUENCE [LARGE SCALE GENOMIC DNA]</scope>
    <source>
        <strain evidence="3">DSM 43163</strain>
    </source>
</reference>
<feature type="region of interest" description="Disordered" evidence="1">
    <location>
        <begin position="1"/>
        <end position="37"/>
    </location>
</feature>
<protein>
    <submittedName>
        <fullName evidence="2">Uncharacterized protein</fullName>
    </submittedName>
</protein>
<evidence type="ECO:0000313" key="3">
    <source>
        <dbReference type="Proteomes" id="UP000236723"/>
    </source>
</evidence>
<gene>
    <name evidence="2" type="ORF">SAMN04489712_1342</name>
</gene>
<proteinExistence type="predicted"/>
<dbReference type="EMBL" id="FNVO01000034">
    <property type="protein sequence ID" value="SEG92461.1"/>
    <property type="molecule type" value="Genomic_DNA"/>
</dbReference>
<dbReference type="AlphaFoldDB" id="A0A1H6E598"/>